<accession>A0A0C2ZTU5</accession>
<keyword evidence="2" id="KW-1185">Reference proteome</keyword>
<dbReference type="Proteomes" id="UP000053989">
    <property type="component" value="Unassembled WGS sequence"/>
</dbReference>
<reference evidence="1 2" key="1">
    <citation type="submission" date="2014-04" db="EMBL/GenBank/DDBJ databases">
        <authorList>
            <consortium name="DOE Joint Genome Institute"/>
            <person name="Kuo A."/>
            <person name="Kohler A."/>
            <person name="Nagy L.G."/>
            <person name="Floudas D."/>
            <person name="Copeland A."/>
            <person name="Barry K.W."/>
            <person name="Cichocki N."/>
            <person name="Veneault-Fourrey C."/>
            <person name="LaButti K."/>
            <person name="Lindquist E.A."/>
            <person name="Lipzen A."/>
            <person name="Lundell T."/>
            <person name="Morin E."/>
            <person name="Murat C."/>
            <person name="Sun H."/>
            <person name="Tunlid A."/>
            <person name="Henrissat B."/>
            <person name="Grigoriev I.V."/>
            <person name="Hibbett D.S."/>
            <person name="Martin F."/>
            <person name="Nordberg H.P."/>
            <person name="Cantor M.N."/>
            <person name="Hua S.X."/>
        </authorList>
    </citation>
    <scope>NUCLEOTIDE SEQUENCE [LARGE SCALE GENOMIC DNA]</scope>
    <source>
        <strain evidence="1 2">Foug A</strain>
    </source>
</reference>
<evidence type="ECO:0000313" key="1">
    <source>
        <dbReference type="EMBL" id="KIM64933.1"/>
    </source>
</evidence>
<proteinExistence type="predicted"/>
<dbReference type="OrthoDB" id="2693210at2759"/>
<gene>
    <name evidence="1" type="ORF">SCLCIDRAFT_8341</name>
</gene>
<evidence type="ECO:0000313" key="2">
    <source>
        <dbReference type="Proteomes" id="UP000053989"/>
    </source>
</evidence>
<protein>
    <submittedName>
        <fullName evidence="1">Uncharacterized protein</fullName>
    </submittedName>
</protein>
<name>A0A0C2ZTU5_9AGAM</name>
<dbReference type="EMBL" id="KN822025">
    <property type="protein sequence ID" value="KIM64933.1"/>
    <property type="molecule type" value="Genomic_DNA"/>
</dbReference>
<dbReference type="HOGENOM" id="CLU_1171220_0_0_1"/>
<reference evidence="2" key="2">
    <citation type="submission" date="2015-01" db="EMBL/GenBank/DDBJ databases">
        <title>Evolutionary Origins and Diversification of the Mycorrhizal Mutualists.</title>
        <authorList>
            <consortium name="DOE Joint Genome Institute"/>
            <consortium name="Mycorrhizal Genomics Consortium"/>
            <person name="Kohler A."/>
            <person name="Kuo A."/>
            <person name="Nagy L.G."/>
            <person name="Floudas D."/>
            <person name="Copeland A."/>
            <person name="Barry K.W."/>
            <person name="Cichocki N."/>
            <person name="Veneault-Fourrey C."/>
            <person name="LaButti K."/>
            <person name="Lindquist E.A."/>
            <person name="Lipzen A."/>
            <person name="Lundell T."/>
            <person name="Morin E."/>
            <person name="Murat C."/>
            <person name="Riley R."/>
            <person name="Ohm R."/>
            <person name="Sun H."/>
            <person name="Tunlid A."/>
            <person name="Henrissat B."/>
            <person name="Grigoriev I.V."/>
            <person name="Hibbett D.S."/>
            <person name="Martin F."/>
        </authorList>
    </citation>
    <scope>NUCLEOTIDE SEQUENCE [LARGE SCALE GENOMIC DNA]</scope>
    <source>
        <strain evidence="2">Foug A</strain>
    </source>
</reference>
<dbReference type="AlphaFoldDB" id="A0A0C2ZTU5"/>
<dbReference type="InParanoid" id="A0A0C2ZTU5"/>
<sequence length="237" mass="27550">MDRHWLWKQMLWKQTVLGCGGVKFKSESLQPNRCVSNALGPEWISACSALEPNSLQSPPQFQIVGQAPHPQTEEYAMDLQGVPGYENQDEIRLKLKAKQDRVKNATGKSEESSYKYQSRHRSIPTIHIDKSLREIIGESCWSLMDTLCQEYIHSGDYSRIWNVLSKVEELEMWVCKLHWQQYWDDPEDPTKGMFKRIHSISHVLENLLTHVMEGVDMCEMYGRGVLLFQNYPLDAVY</sequence>
<organism evidence="1 2">
    <name type="scientific">Scleroderma citrinum Foug A</name>
    <dbReference type="NCBI Taxonomy" id="1036808"/>
    <lineage>
        <taxon>Eukaryota</taxon>
        <taxon>Fungi</taxon>
        <taxon>Dikarya</taxon>
        <taxon>Basidiomycota</taxon>
        <taxon>Agaricomycotina</taxon>
        <taxon>Agaricomycetes</taxon>
        <taxon>Agaricomycetidae</taxon>
        <taxon>Boletales</taxon>
        <taxon>Sclerodermatineae</taxon>
        <taxon>Sclerodermataceae</taxon>
        <taxon>Scleroderma</taxon>
    </lineage>
</organism>